<evidence type="ECO:0000259" key="6">
    <source>
        <dbReference type="PROSITE" id="PS50968"/>
    </source>
</evidence>
<evidence type="ECO:0000256" key="5">
    <source>
        <dbReference type="RuleBase" id="RU364055"/>
    </source>
</evidence>
<dbReference type="GO" id="GO:0009249">
    <property type="term" value="P:protein lipoylation"/>
    <property type="evidence" value="ECO:0007669"/>
    <property type="project" value="TreeGrafter"/>
</dbReference>
<dbReference type="PROSITE" id="PS00189">
    <property type="entry name" value="LIPOYL"/>
    <property type="match status" value="1"/>
</dbReference>
<comment type="subcellular location">
    <subcellularLocation>
        <location evidence="5">Mitochondrion</location>
    </subcellularLocation>
</comment>
<comment type="cofactor">
    <cofactor evidence="5">
        <name>(R)-lipoate</name>
        <dbReference type="ChEBI" id="CHEBI:83088"/>
    </cofactor>
    <text evidence="5">Binds 1 lipoyl cofactor covalently.</text>
</comment>
<protein>
    <recommendedName>
        <fullName evidence="5">Glycine cleavage system H protein</fullName>
    </recommendedName>
</protein>
<evidence type="ECO:0000256" key="4">
    <source>
        <dbReference type="PIRSR" id="PIRSR617453-50"/>
    </source>
</evidence>
<organism evidence="7 8">
    <name type="scientific">Astrephomene gubernaculifera</name>
    <dbReference type="NCBI Taxonomy" id="47775"/>
    <lineage>
        <taxon>Eukaryota</taxon>
        <taxon>Viridiplantae</taxon>
        <taxon>Chlorophyta</taxon>
        <taxon>core chlorophytes</taxon>
        <taxon>Chlorophyceae</taxon>
        <taxon>CS clade</taxon>
        <taxon>Chlamydomonadales</taxon>
        <taxon>Astrephomenaceae</taxon>
        <taxon>Astrephomene</taxon>
    </lineage>
</organism>
<dbReference type="InterPro" id="IPR003016">
    <property type="entry name" value="2-oxoA_DH_lipoyl-BS"/>
</dbReference>
<dbReference type="Gene3D" id="2.40.50.100">
    <property type="match status" value="1"/>
</dbReference>
<evidence type="ECO:0000313" key="8">
    <source>
        <dbReference type="Proteomes" id="UP001054857"/>
    </source>
</evidence>
<comment type="similarity">
    <text evidence="1 5">Belongs to the GcvH family.</text>
</comment>
<dbReference type="GO" id="GO:0005739">
    <property type="term" value="C:mitochondrion"/>
    <property type="evidence" value="ECO:0007669"/>
    <property type="project" value="UniProtKB-SubCell"/>
</dbReference>
<gene>
    <name evidence="7" type="ORF">Agub_g5189</name>
</gene>
<dbReference type="NCBIfam" id="NF002270">
    <property type="entry name" value="PRK01202.1"/>
    <property type="match status" value="1"/>
</dbReference>
<name>A0AAD3HKD6_9CHLO</name>
<evidence type="ECO:0000313" key="7">
    <source>
        <dbReference type="EMBL" id="GFR44032.1"/>
    </source>
</evidence>
<dbReference type="GO" id="GO:0005960">
    <property type="term" value="C:glycine cleavage complex"/>
    <property type="evidence" value="ECO:0007669"/>
    <property type="project" value="UniProtKB-UniRule"/>
</dbReference>
<dbReference type="InterPro" id="IPR000089">
    <property type="entry name" value="Biotin_lipoyl"/>
</dbReference>
<dbReference type="GO" id="GO:0019464">
    <property type="term" value="P:glycine decarboxylation via glycine cleavage system"/>
    <property type="evidence" value="ECO:0007669"/>
    <property type="project" value="UniProtKB-UniRule"/>
</dbReference>
<dbReference type="PANTHER" id="PTHR11715">
    <property type="entry name" value="GLYCINE CLEAVAGE SYSTEM H PROTEIN"/>
    <property type="match status" value="1"/>
</dbReference>
<accession>A0AAD3HKD6</accession>
<comment type="subunit">
    <text evidence="5">The glycine cleavage system is composed of four proteins: P, T, L and H.</text>
</comment>
<dbReference type="PANTHER" id="PTHR11715:SF3">
    <property type="entry name" value="GLYCINE CLEAVAGE SYSTEM H PROTEIN-RELATED"/>
    <property type="match status" value="1"/>
</dbReference>
<comment type="caution">
    <text evidence="7">The sequence shown here is derived from an EMBL/GenBank/DDBJ whole genome shotgun (WGS) entry which is preliminary data.</text>
</comment>
<keyword evidence="8" id="KW-1185">Reference proteome</keyword>
<dbReference type="Pfam" id="PF01597">
    <property type="entry name" value="GCV_H"/>
    <property type="match status" value="1"/>
</dbReference>
<dbReference type="HAMAP" id="MF_00272">
    <property type="entry name" value="GcvH"/>
    <property type="match status" value="1"/>
</dbReference>
<comment type="function">
    <text evidence="5">The H protein shuttles the methylamine group of glycine from the P protein to the T protein.</text>
</comment>
<keyword evidence="2 4" id="KW-0450">Lipoyl</keyword>
<dbReference type="NCBIfam" id="TIGR00527">
    <property type="entry name" value="gcvH"/>
    <property type="match status" value="1"/>
</dbReference>
<dbReference type="PROSITE" id="PS50968">
    <property type="entry name" value="BIOTINYL_LIPOYL"/>
    <property type="match status" value="1"/>
</dbReference>
<dbReference type="CDD" id="cd06848">
    <property type="entry name" value="GCS_H"/>
    <property type="match status" value="1"/>
</dbReference>
<feature type="modified residue" description="N6-lipoyllysine" evidence="4">
    <location>
        <position position="95"/>
    </location>
</feature>
<evidence type="ECO:0000256" key="3">
    <source>
        <dbReference type="ARBA" id="ARBA00022946"/>
    </source>
</evidence>
<dbReference type="SUPFAM" id="SSF51230">
    <property type="entry name" value="Single hybrid motif"/>
    <property type="match status" value="1"/>
</dbReference>
<dbReference type="Proteomes" id="UP001054857">
    <property type="component" value="Unassembled WGS sequence"/>
</dbReference>
<dbReference type="AlphaFoldDB" id="A0AAD3HKD6"/>
<dbReference type="InterPro" id="IPR011053">
    <property type="entry name" value="Single_hybrid_motif"/>
</dbReference>
<dbReference type="EMBL" id="BMAR01000006">
    <property type="protein sequence ID" value="GFR44032.1"/>
    <property type="molecule type" value="Genomic_DNA"/>
</dbReference>
<proteinExistence type="inferred from homology"/>
<feature type="domain" description="Lipoyl-binding" evidence="6">
    <location>
        <begin position="54"/>
        <end position="136"/>
    </location>
</feature>
<dbReference type="InterPro" id="IPR002930">
    <property type="entry name" value="GCV_H"/>
</dbReference>
<dbReference type="InterPro" id="IPR033753">
    <property type="entry name" value="GCV_H/Fam206"/>
</dbReference>
<keyword evidence="3 5" id="KW-0809">Transit peptide</keyword>
<keyword evidence="5" id="KW-0496">Mitochondrion</keyword>
<dbReference type="InterPro" id="IPR017453">
    <property type="entry name" value="GCV_H_sub"/>
</dbReference>
<reference evidence="7 8" key="1">
    <citation type="journal article" date="2021" name="Sci. Rep.">
        <title>Genome sequencing of the multicellular alga Astrephomene provides insights into convergent evolution of germ-soma differentiation.</title>
        <authorList>
            <person name="Yamashita S."/>
            <person name="Yamamoto K."/>
            <person name="Matsuzaki R."/>
            <person name="Suzuki S."/>
            <person name="Yamaguchi H."/>
            <person name="Hirooka S."/>
            <person name="Minakuchi Y."/>
            <person name="Miyagishima S."/>
            <person name="Kawachi M."/>
            <person name="Toyoda A."/>
            <person name="Nozaki H."/>
        </authorList>
    </citation>
    <scope>NUCLEOTIDE SEQUENCE [LARGE SCALE GENOMIC DNA]</scope>
    <source>
        <strain evidence="7 8">NIES-4017</strain>
    </source>
</reference>
<evidence type="ECO:0000256" key="2">
    <source>
        <dbReference type="ARBA" id="ARBA00022823"/>
    </source>
</evidence>
<evidence type="ECO:0000256" key="1">
    <source>
        <dbReference type="ARBA" id="ARBA00009249"/>
    </source>
</evidence>
<sequence>MALRVFGTLALGKLGLQTQVMQAAGTTAARAFATVVQGYKYAASHEWAKVDGETATVGISDHAQAELGDVVYVELPDVGKQVKQGETFGVVESVKAASDIYSPVSGEVVEVNQALVDKPGTVNTSPFQDGWIIKVKLSDKAELGSLLDADAYSKECEKH</sequence>